<keyword evidence="9" id="KW-0472">Membrane</keyword>
<proteinExistence type="inferred from homology"/>
<dbReference type="GO" id="GO:0005576">
    <property type="term" value="C:extracellular region"/>
    <property type="evidence" value="ECO:0007669"/>
    <property type="project" value="UniProtKB-SubCell"/>
</dbReference>
<comment type="subcellular location">
    <subcellularLocation>
        <location evidence="1">Cell envelope</location>
    </subcellularLocation>
    <subcellularLocation>
        <location evidence="2">Secreted</location>
    </subcellularLocation>
</comment>
<keyword evidence="5" id="KW-0964">Secreted</keyword>
<organism evidence="11 12">
    <name type="scientific">Calycina marina</name>
    <dbReference type="NCBI Taxonomy" id="1763456"/>
    <lineage>
        <taxon>Eukaryota</taxon>
        <taxon>Fungi</taxon>
        <taxon>Dikarya</taxon>
        <taxon>Ascomycota</taxon>
        <taxon>Pezizomycotina</taxon>
        <taxon>Leotiomycetes</taxon>
        <taxon>Helotiales</taxon>
        <taxon>Pezizellaceae</taxon>
        <taxon>Calycina</taxon>
    </lineage>
</organism>
<reference evidence="11" key="1">
    <citation type="journal article" date="2021" name="IMA Fungus">
        <title>Genomic characterization of three marine fungi, including Emericellopsis atlantica sp. nov. with signatures of a generalist lifestyle and marine biomass degradation.</title>
        <authorList>
            <person name="Hagestad O.C."/>
            <person name="Hou L."/>
            <person name="Andersen J.H."/>
            <person name="Hansen E.H."/>
            <person name="Altermark B."/>
            <person name="Li C."/>
            <person name="Kuhnert E."/>
            <person name="Cox R.J."/>
            <person name="Crous P.W."/>
            <person name="Spatafora J.W."/>
            <person name="Lail K."/>
            <person name="Amirebrahimi M."/>
            <person name="Lipzen A."/>
            <person name="Pangilinan J."/>
            <person name="Andreopoulos W."/>
            <person name="Hayes R.D."/>
            <person name="Ng V."/>
            <person name="Grigoriev I.V."/>
            <person name="Jackson S.A."/>
            <person name="Sutton T.D.S."/>
            <person name="Dobson A.D.W."/>
            <person name="Rama T."/>
        </authorList>
    </citation>
    <scope>NUCLEOTIDE SEQUENCE</scope>
    <source>
        <strain evidence="11">TRa3180A</strain>
    </source>
</reference>
<comment type="caution">
    <text evidence="11">The sequence shown here is derived from an EMBL/GenBank/DDBJ whole genome shotgun (WGS) entry which is preliminary data.</text>
</comment>
<keyword evidence="10" id="KW-0732">Signal</keyword>
<evidence type="ECO:0000256" key="9">
    <source>
        <dbReference type="SAM" id="Phobius"/>
    </source>
</evidence>
<evidence type="ECO:0000256" key="3">
    <source>
        <dbReference type="ARBA" id="ARBA00010457"/>
    </source>
</evidence>
<dbReference type="Gene3D" id="2.60.40.200">
    <property type="entry name" value="Superoxide dismutase, copper/zinc binding domain"/>
    <property type="match status" value="1"/>
</dbReference>
<evidence type="ECO:0000256" key="6">
    <source>
        <dbReference type="ARBA" id="ARBA00022862"/>
    </source>
</evidence>
<accession>A0A9P7Z606</accession>
<keyword evidence="6" id="KW-0049">Antioxidant</keyword>
<keyword evidence="9" id="KW-1133">Transmembrane helix</keyword>
<evidence type="ECO:0000313" key="12">
    <source>
        <dbReference type="Proteomes" id="UP000887226"/>
    </source>
</evidence>
<dbReference type="FunFam" id="2.60.40.200:FF:000007">
    <property type="entry name" value="Cell surface Cu-only superoxide dismutase 5"/>
    <property type="match status" value="1"/>
</dbReference>
<sequence length="247" mass="25604">MKFISLIFALATALLVNGQTTTPGHLGDARVVSTSPVGVLYTAQLPRTKNFAPENDLGSAKGSISATAAPNGVGVQFNVSIFNLPATGGPFLYHLHVAPVPTDGNCTKTLAHLDPFIRGETPACDSSSPETCQVGDLSGKHGKITSDPFYASYVDPYASTEEGIGSFFGNRSFVVHFANATRIACANFSQIAGTSSNTTQAGNSSAGTNATRPSKPSSTPYQPSNIAGMIMVPMVPLLAVTAFVAFL</sequence>
<dbReference type="GO" id="GO:0046872">
    <property type="term" value="F:metal ion binding"/>
    <property type="evidence" value="ECO:0007669"/>
    <property type="project" value="InterPro"/>
</dbReference>
<dbReference type="Proteomes" id="UP000887226">
    <property type="component" value="Unassembled WGS sequence"/>
</dbReference>
<evidence type="ECO:0000256" key="5">
    <source>
        <dbReference type="ARBA" id="ARBA00022525"/>
    </source>
</evidence>
<keyword evidence="9" id="KW-0812">Transmembrane</keyword>
<dbReference type="EC" id="1.15.1.1" evidence="4"/>
<evidence type="ECO:0000313" key="11">
    <source>
        <dbReference type="EMBL" id="KAG9245995.1"/>
    </source>
</evidence>
<dbReference type="InterPro" id="IPR036423">
    <property type="entry name" value="SOD-like_Cu/Zn_dom_sf"/>
</dbReference>
<comment type="similarity">
    <text evidence="3">Belongs to the Cu-Zn superoxide dismutase family.</text>
</comment>
<feature type="signal peptide" evidence="10">
    <location>
        <begin position="1"/>
        <end position="18"/>
    </location>
</feature>
<feature type="transmembrane region" description="Helical" evidence="9">
    <location>
        <begin position="226"/>
        <end position="246"/>
    </location>
</feature>
<dbReference type="GO" id="GO:0004784">
    <property type="term" value="F:superoxide dismutase activity"/>
    <property type="evidence" value="ECO:0007669"/>
    <property type="project" value="UniProtKB-EC"/>
</dbReference>
<feature type="chain" id="PRO_5040455685" description="superoxide dismutase" evidence="10">
    <location>
        <begin position="19"/>
        <end position="247"/>
    </location>
</feature>
<evidence type="ECO:0000256" key="10">
    <source>
        <dbReference type="SAM" id="SignalP"/>
    </source>
</evidence>
<protein>
    <recommendedName>
        <fullName evidence="4">superoxide dismutase</fullName>
        <ecNumber evidence="4">1.15.1.1</ecNumber>
    </recommendedName>
</protein>
<gene>
    <name evidence="11" type="ORF">BJ878DRAFT_457223</name>
</gene>
<feature type="region of interest" description="Disordered" evidence="8">
    <location>
        <begin position="196"/>
        <end position="220"/>
    </location>
</feature>
<keyword evidence="12" id="KW-1185">Reference proteome</keyword>
<comment type="catalytic activity">
    <reaction evidence="7">
        <text>2 superoxide + 2 H(+) = H2O2 + O2</text>
        <dbReference type="Rhea" id="RHEA:20696"/>
        <dbReference type="ChEBI" id="CHEBI:15378"/>
        <dbReference type="ChEBI" id="CHEBI:15379"/>
        <dbReference type="ChEBI" id="CHEBI:16240"/>
        <dbReference type="ChEBI" id="CHEBI:18421"/>
        <dbReference type="EC" id="1.15.1.1"/>
    </reaction>
</comment>
<dbReference type="AlphaFoldDB" id="A0A9P7Z606"/>
<dbReference type="SUPFAM" id="SSF49329">
    <property type="entry name" value="Cu,Zn superoxide dismutase-like"/>
    <property type="match status" value="1"/>
</dbReference>
<name>A0A9P7Z606_9HELO</name>
<evidence type="ECO:0000256" key="8">
    <source>
        <dbReference type="SAM" id="MobiDB-lite"/>
    </source>
</evidence>
<dbReference type="EMBL" id="MU253822">
    <property type="protein sequence ID" value="KAG9245995.1"/>
    <property type="molecule type" value="Genomic_DNA"/>
</dbReference>
<dbReference type="OrthoDB" id="159229at2759"/>
<evidence type="ECO:0000256" key="2">
    <source>
        <dbReference type="ARBA" id="ARBA00004613"/>
    </source>
</evidence>
<evidence type="ECO:0000256" key="4">
    <source>
        <dbReference type="ARBA" id="ARBA00012682"/>
    </source>
</evidence>
<evidence type="ECO:0000256" key="1">
    <source>
        <dbReference type="ARBA" id="ARBA00004196"/>
    </source>
</evidence>
<evidence type="ECO:0000256" key="7">
    <source>
        <dbReference type="ARBA" id="ARBA00049204"/>
    </source>
</evidence>